<accession>A0A7Z0DRC4</accession>
<evidence type="ECO:0000313" key="2">
    <source>
        <dbReference type="Proteomes" id="UP000564496"/>
    </source>
</evidence>
<sequence length="86" mass="9376">MHAVSGSVDLGSHPVRSVAVLTDGAATLVERHGRTWEHLFDILDLGPDELVRRTRVADEGATVELRGKRLDDATAVLCRFVDTDIP</sequence>
<dbReference type="Proteomes" id="UP000564496">
    <property type="component" value="Unassembled WGS sequence"/>
</dbReference>
<keyword evidence="2" id="KW-1185">Reference proteome</keyword>
<dbReference type="EMBL" id="JACBZR010000001">
    <property type="protein sequence ID" value="NYI80235.1"/>
    <property type="molecule type" value="Genomic_DNA"/>
</dbReference>
<evidence type="ECO:0000313" key="1">
    <source>
        <dbReference type="EMBL" id="NYI80235.1"/>
    </source>
</evidence>
<gene>
    <name evidence="1" type="ORF">BJ988_004883</name>
</gene>
<protein>
    <submittedName>
        <fullName evidence="1">Uncharacterized protein</fullName>
    </submittedName>
</protein>
<proteinExistence type="predicted"/>
<dbReference type="AlphaFoldDB" id="A0A7Z0DRC4"/>
<dbReference type="RefSeq" id="WP_179660444.1">
    <property type="nucleotide sequence ID" value="NZ_JACBZR010000001.1"/>
</dbReference>
<name>A0A7Z0DRC4_9ACTN</name>
<organism evidence="1 2">
    <name type="scientific">Nocardioides panzhihuensis</name>
    <dbReference type="NCBI Taxonomy" id="860243"/>
    <lineage>
        <taxon>Bacteria</taxon>
        <taxon>Bacillati</taxon>
        <taxon>Actinomycetota</taxon>
        <taxon>Actinomycetes</taxon>
        <taxon>Propionibacteriales</taxon>
        <taxon>Nocardioidaceae</taxon>
        <taxon>Nocardioides</taxon>
    </lineage>
</organism>
<comment type="caution">
    <text evidence="1">The sequence shown here is derived from an EMBL/GenBank/DDBJ whole genome shotgun (WGS) entry which is preliminary data.</text>
</comment>
<reference evidence="1 2" key="1">
    <citation type="submission" date="2020-07" db="EMBL/GenBank/DDBJ databases">
        <title>Sequencing the genomes of 1000 actinobacteria strains.</title>
        <authorList>
            <person name="Klenk H.-P."/>
        </authorList>
    </citation>
    <scope>NUCLEOTIDE SEQUENCE [LARGE SCALE GENOMIC DNA]</scope>
    <source>
        <strain evidence="1 2">DSM 26487</strain>
    </source>
</reference>